<dbReference type="PANTHER" id="PTHR47782:SF12">
    <property type="entry name" value="ZN(II)2CYS6 TRANSCRIPTION FACTOR (EUROFUNG)"/>
    <property type="match status" value="1"/>
</dbReference>
<keyword evidence="9" id="KW-1133">Transmembrane helix</keyword>
<evidence type="ECO:0000256" key="3">
    <source>
        <dbReference type="ARBA" id="ARBA00022833"/>
    </source>
</evidence>
<feature type="transmembrane region" description="Helical" evidence="9">
    <location>
        <begin position="607"/>
        <end position="629"/>
    </location>
</feature>
<dbReference type="Pfam" id="PF04082">
    <property type="entry name" value="Fungal_trans"/>
    <property type="match status" value="1"/>
</dbReference>
<dbReference type="GO" id="GO:0045944">
    <property type="term" value="P:positive regulation of transcription by RNA polymerase II"/>
    <property type="evidence" value="ECO:0007669"/>
    <property type="project" value="TreeGrafter"/>
</dbReference>
<dbReference type="GO" id="GO:0043565">
    <property type="term" value="F:sequence-specific DNA binding"/>
    <property type="evidence" value="ECO:0007669"/>
    <property type="project" value="TreeGrafter"/>
</dbReference>
<accession>A0A1M3TJW0</accession>
<protein>
    <recommendedName>
        <fullName evidence="10">Xylanolytic transcriptional activator regulatory domain-containing protein</fullName>
    </recommendedName>
</protein>
<dbReference type="AlphaFoldDB" id="A0A1M3TJW0"/>
<dbReference type="OrthoDB" id="25921at2759"/>
<evidence type="ECO:0000256" key="2">
    <source>
        <dbReference type="ARBA" id="ARBA00022723"/>
    </source>
</evidence>
<dbReference type="GO" id="GO:0008270">
    <property type="term" value="F:zinc ion binding"/>
    <property type="evidence" value="ECO:0007669"/>
    <property type="project" value="InterPro"/>
</dbReference>
<evidence type="ECO:0000256" key="1">
    <source>
        <dbReference type="ARBA" id="ARBA00004123"/>
    </source>
</evidence>
<dbReference type="GO" id="GO:0006351">
    <property type="term" value="P:DNA-templated transcription"/>
    <property type="evidence" value="ECO:0007669"/>
    <property type="project" value="InterPro"/>
</dbReference>
<dbReference type="EMBL" id="KV878241">
    <property type="protein sequence ID" value="OJZ87013.1"/>
    <property type="molecule type" value="Genomic_DNA"/>
</dbReference>
<evidence type="ECO:0000256" key="8">
    <source>
        <dbReference type="SAM" id="MobiDB-lite"/>
    </source>
</evidence>
<feature type="region of interest" description="Disordered" evidence="8">
    <location>
        <begin position="107"/>
        <end position="141"/>
    </location>
</feature>
<dbReference type="VEuPathDB" id="FungiDB:ASPFODRAFT_717554"/>
<dbReference type="PANTHER" id="PTHR47782">
    <property type="entry name" value="ZN(II)2CYS6 TRANSCRIPTION FACTOR (EUROFUNG)-RELATED"/>
    <property type="match status" value="1"/>
</dbReference>
<keyword evidence="5" id="KW-0238">DNA-binding</keyword>
<dbReference type="CDD" id="cd12148">
    <property type="entry name" value="fungal_TF_MHR"/>
    <property type="match status" value="1"/>
</dbReference>
<keyword evidence="9" id="KW-0472">Membrane</keyword>
<gene>
    <name evidence="11" type="ORF">ASPFODRAFT_717554</name>
</gene>
<evidence type="ECO:0000256" key="6">
    <source>
        <dbReference type="ARBA" id="ARBA00023163"/>
    </source>
</evidence>
<feature type="compositionally biased region" description="Basic and acidic residues" evidence="8">
    <location>
        <begin position="683"/>
        <end position="692"/>
    </location>
</feature>
<dbReference type="GO" id="GO:0000981">
    <property type="term" value="F:DNA-binding transcription factor activity, RNA polymerase II-specific"/>
    <property type="evidence" value="ECO:0007669"/>
    <property type="project" value="TreeGrafter"/>
</dbReference>
<dbReference type="InterPro" id="IPR052202">
    <property type="entry name" value="Yeast_MetPath_Reg"/>
</dbReference>
<dbReference type="GO" id="GO:0005634">
    <property type="term" value="C:nucleus"/>
    <property type="evidence" value="ECO:0007669"/>
    <property type="project" value="UniProtKB-SubCell"/>
</dbReference>
<keyword evidence="4" id="KW-0805">Transcription regulation</keyword>
<dbReference type="SMART" id="SM00906">
    <property type="entry name" value="Fungal_trans"/>
    <property type="match status" value="1"/>
</dbReference>
<evidence type="ECO:0000256" key="4">
    <source>
        <dbReference type="ARBA" id="ARBA00023015"/>
    </source>
</evidence>
<name>A0A1M3TJW0_ASPLC</name>
<feature type="domain" description="Xylanolytic transcriptional activator regulatory" evidence="10">
    <location>
        <begin position="375"/>
        <end position="453"/>
    </location>
</feature>
<dbReference type="InterPro" id="IPR007219">
    <property type="entry name" value="XnlR_reg_dom"/>
</dbReference>
<evidence type="ECO:0000256" key="9">
    <source>
        <dbReference type="SAM" id="Phobius"/>
    </source>
</evidence>
<evidence type="ECO:0000256" key="7">
    <source>
        <dbReference type="ARBA" id="ARBA00023242"/>
    </source>
</evidence>
<evidence type="ECO:0000256" key="5">
    <source>
        <dbReference type="ARBA" id="ARBA00023125"/>
    </source>
</evidence>
<feature type="compositionally biased region" description="Polar residues" evidence="8">
    <location>
        <begin position="113"/>
        <end position="125"/>
    </location>
</feature>
<evidence type="ECO:0000313" key="12">
    <source>
        <dbReference type="Proteomes" id="UP000184063"/>
    </source>
</evidence>
<dbReference type="Proteomes" id="UP000184063">
    <property type="component" value="Unassembled WGS sequence"/>
</dbReference>
<keyword evidence="6" id="KW-0804">Transcription</keyword>
<keyword evidence="2" id="KW-0479">Metal-binding</keyword>
<keyword evidence="3" id="KW-0862">Zinc</keyword>
<evidence type="ECO:0000313" key="11">
    <source>
        <dbReference type="EMBL" id="OJZ87013.1"/>
    </source>
</evidence>
<sequence>MPGWSSGAYYRIQPNWSALLQTQPLRRGPQLPRLGINGVLRLVSAADGEKSAVMAPYPHARIARELVWTVWKGELRLLCPEGGSPPCRLYYLERRVRELERLEPLPLRDNADNAESTDNSRSACDQNALFDGHNASPTPAPVVVENHGIHLGEDHHSPAVQSPAVSGSTQITRNQPLAHEVGLLSLANNTEPKYLGPSSGISFARLIYESAPQSQGLPLSLLQGQGTHKQPRVLPPTATGRALSSDASSIPPIPLPSPAECQQYAEAYFEGTYLYPFISQQGLYQLLSQIQKYNESSTWNHPLPIRLAAAQVGLVLSLGARFLEVRLGSDFDSSDLFVSAMTHSSQICLQDSMEGVQILLLMVLHSFYSPEGLNAWYLLHTIIASCLDLGLQRRNEYAAELNSATYRLAAQRRSAIFWSAYSMDRTLTTILGRPLTLRDEAIDQPFPGLDASDEVEEAATRWDSAKMTHHPFEQIPSTYLAFIYSLRFDRITAEIKLMIYRVSRSPRRFPWPSNISSWQRETDQACKNLLTEVYTQQRGRSVCGPSSLSGTTVQRLEIKFHQCIMLLYRPSPQLPYPTFAAIESCFGSAMKIIQINTELHRFRNMEWSWLSAHTIFVAAITVLYCLWAYPAVRDLTPATVPLSRVDSALELLTFLKQRWSVAEEPCEKLSRLIALTHETMRETAENQRRSATADDITTPPPAETQLGNGVSMVPQEDGRSLLIDELGILRDLFDLGWLSDWGSDATQPPVWDTSELLRGFDS</sequence>
<keyword evidence="9" id="KW-0812">Transmembrane</keyword>
<proteinExistence type="predicted"/>
<comment type="subcellular location">
    <subcellularLocation>
        <location evidence="1">Nucleus</location>
    </subcellularLocation>
</comment>
<keyword evidence="7" id="KW-0539">Nucleus</keyword>
<organism evidence="11 12">
    <name type="scientific">Aspergillus luchuensis (strain CBS 106.47)</name>
    <dbReference type="NCBI Taxonomy" id="1137211"/>
    <lineage>
        <taxon>Eukaryota</taxon>
        <taxon>Fungi</taxon>
        <taxon>Dikarya</taxon>
        <taxon>Ascomycota</taxon>
        <taxon>Pezizomycotina</taxon>
        <taxon>Eurotiomycetes</taxon>
        <taxon>Eurotiomycetidae</taxon>
        <taxon>Eurotiales</taxon>
        <taxon>Aspergillaceae</taxon>
        <taxon>Aspergillus</taxon>
        <taxon>Aspergillus subgen. Circumdati</taxon>
    </lineage>
</organism>
<feature type="region of interest" description="Disordered" evidence="8">
    <location>
        <begin position="683"/>
        <end position="713"/>
    </location>
</feature>
<reference evidence="12" key="1">
    <citation type="journal article" date="2017" name="Genome Biol.">
        <title>Comparative genomics reveals high biological diversity and specific adaptations in the industrially and medically important fungal genus Aspergillus.</title>
        <authorList>
            <person name="de Vries R.P."/>
            <person name="Riley R."/>
            <person name="Wiebenga A."/>
            <person name="Aguilar-Osorio G."/>
            <person name="Amillis S."/>
            <person name="Uchima C.A."/>
            <person name="Anderluh G."/>
            <person name="Asadollahi M."/>
            <person name="Askin M."/>
            <person name="Barry K."/>
            <person name="Battaglia E."/>
            <person name="Bayram O."/>
            <person name="Benocci T."/>
            <person name="Braus-Stromeyer S.A."/>
            <person name="Caldana C."/>
            <person name="Canovas D."/>
            <person name="Cerqueira G.C."/>
            <person name="Chen F."/>
            <person name="Chen W."/>
            <person name="Choi C."/>
            <person name="Clum A."/>
            <person name="Dos Santos R.A."/>
            <person name="Damasio A.R."/>
            <person name="Diallinas G."/>
            <person name="Emri T."/>
            <person name="Fekete E."/>
            <person name="Flipphi M."/>
            <person name="Freyberg S."/>
            <person name="Gallo A."/>
            <person name="Gournas C."/>
            <person name="Habgood R."/>
            <person name="Hainaut M."/>
            <person name="Harispe M.L."/>
            <person name="Henrissat B."/>
            <person name="Hilden K.S."/>
            <person name="Hope R."/>
            <person name="Hossain A."/>
            <person name="Karabika E."/>
            <person name="Karaffa L."/>
            <person name="Karanyi Z."/>
            <person name="Krasevec N."/>
            <person name="Kuo A."/>
            <person name="Kusch H."/>
            <person name="LaButti K."/>
            <person name="Lagendijk E.L."/>
            <person name="Lapidus A."/>
            <person name="Levasseur A."/>
            <person name="Lindquist E."/>
            <person name="Lipzen A."/>
            <person name="Logrieco A.F."/>
            <person name="MacCabe A."/>
            <person name="Maekelae M.R."/>
            <person name="Malavazi I."/>
            <person name="Melin P."/>
            <person name="Meyer V."/>
            <person name="Mielnichuk N."/>
            <person name="Miskei M."/>
            <person name="Molnar A.P."/>
            <person name="Mule G."/>
            <person name="Ngan C.Y."/>
            <person name="Orejas M."/>
            <person name="Orosz E."/>
            <person name="Ouedraogo J.P."/>
            <person name="Overkamp K.M."/>
            <person name="Park H.-S."/>
            <person name="Perrone G."/>
            <person name="Piumi F."/>
            <person name="Punt P.J."/>
            <person name="Ram A.F."/>
            <person name="Ramon A."/>
            <person name="Rauscher S."/>
            <person name="Record E."/>
            <person name="Riano-Pachon D.M."/>
            <person name="Robert V."/>
            <person name="Roehrig J."/>
            <person name="Ruller R."/>
            <person name="Salamov A."/>
            <person name="Salih N.S."/>
            <person name="Samson R.A."/>
            <person name="Sandor E."/>
            <person name="Sanguinetti M."/>
            <person name="Schuetze T."/>
            <person name="Sepcic K."/>
            <person name="Shelest E."/>
            <person name="Sherlock G."/>
            <person name="Sophianopoulou V."/>
            <person name="Squina F.M."/>
            <person name="Sun H."/>
            <person name="Susca A."/>
            <person name="Todd R.B."/>
            <person name="Tsang A."/>
            <person name="Unkles S.E."/>
            <person name="van de Wiele N."/>
            <person name="van Rossen-Uffink D."/>
            <person name="Oliveira J.V."/>
            <person name="Vesth T.C."/>
            <person name="Visser J."/>
            <person name="Yu J.-H."/>
            <person name="Zhou M."/>
            <person name="Andersen M.R."/>
            <person name="Archer D.B."/>
            <person name="Baker S.E."/>
            <person name="Benoit I."/>
            <person name="Brakhage A.A."/>
            <person name="Braus G.H."/>
            <person name="Fischer R."/>
            <person name="Frisvad J.C."/>
            <person name="Goldman G.H."/>
            <person name="Houbraken J."/>
            <person name="Oakley B."/>
            <person name="Pocsi I."/>
            <person name="Scazzocchio C."/>
            <person name="Seiboth B."/>
            <person name="vanKuyk P.A."/>
            <person name="Wortman J."/>
            <person name="Dyer P.S."/>
            <person name="Grigoriev I.V."/>
        </authorList>
    </citation>
    <scope>NUCLEOTIDE SEQUENCE [LARGE SCALE GENOMIC DNA]</scope>
    <source>
        <strain evidence="12">CBS 106.47</strain>
    </source>
</reference>
<evidence type="ECO:0000259" key="10">
    <source>
        <dbReference type="SMART" id="SM00906"/>
    </source>
</evidence>